<dbReference type="Proteomes" id="UP001627154">
    <property type="component" value="Unassembled WGS sequence"/>
</dbReference>
<dbReference type="EMBL" id="JBJJXI010000111">
    <property type="protein sequence ID" value="KAL3391150.1"/>
    <property type="molecule type" value="Genomic_DNA"/>
</dbReference>
<comment type="caution">
    <text evidence="3">The sequence shown here is derived from an EMBL/GenBank/DDBJ whole genome shotgun (WGS) entry which is preliminary data.</text>
</comment>
<proteinExistence type="predicted"/>
<feature type="coiled-coil region" evidence="1">
    <location>
        <begin position="202"/>
        <end position="264"/>
    </location>
</feature>
<sequence length="347" mass="40152">MDSQVLSYIEDYSMFYAIVILYFASIFLFGIFWSWKIQRQWRLCKNSIRVDSFSNSLRSLRSLFLCSPNSTFNEKSNCDSVATKCTFLSDFSLNPEDEIIRKGHETKDELNFDNNFRRWSTHLKNFKEPKASPCWSSTKVTMNESNLLSEDNSCSCCDIKSSEDSTATSTKTHVKSIMSDLVDRTSQLLSIWNQLSNKQHLNEDLKNENLQQSIKITHLEAQIIDKNITIGELKDLNEKSMKLLKEMKHNYEQLKNEHSTLKLRSLSSTYNHSENVENILNNNLRNVSDICKTDSETLPWSSRSKKASSSSMTYSLLSTISPTDVSSCNDDYRLKRISRKWKKICAH</sequence>
<reference evidence="3 4" key="1">
    <citation type="journal article" date="2024" name="bioRxiv">
        <title>A reference genome for Trichogramma kaykai: A tiny desert-dwelling parasitoid wasp with competing sex-ratio distorters.</title>
        <authorList>
            <person name="Culotta J."/>
            <person name="Lindsey A.R."/>
        </authorList>
    </citation>
    <scope>NUCLEOTIDE SEQUENCE [LARGE SCALE GENOMIC DNA]</scope>
    <source>
        <strain evidence="3 4">KSX58</strain>
    </source>
</reference>
<accession>A0ABD2WDJ1</accession>
<organism evidence="3 4">
    <name type="scientific">Trichogramma kaykai</name>
    <dbReference type="NCBI Taxonomy" id="54128"/>
    <lineage>
        <taxon>Eukaryota</taxon>
        <taxon>Metazoa</taxon>
        <taxon>Ecdysozoa</taxon>
        <taxon>Arthropoda</taxon>
        <taxon>Hexapoda</taxon>
        <taxon>Insecta</taxon>
        <taxon>Pterygota</taxon>
        <taxon>Neoptera</taxon>
        <taxon>Endopterygota</taxon>
        <taxon>Hymenoptera</taxon>
        <taxon>Apocrita</taxon>
        <taxon>Proctotrupomorpha</taxon>
        <taxon>Chalcidoidea</taxon>
        <taxon>Trichogrammatidae</taxon>
        <taxon>Trichogramma</taxon>
    </lineage>
</organism>
<keyword evidence="1" id="KW-0175">Coiled coil</keyword>
<gene>
    <name evidence="3" type="ORF">TKK_013909</name>
</gene>
<keyword evidence="4" id="KW-1185">Reference proteome</keyword>
<keyword evidence="2" id="KW-1133">Transmembrane helix</keyword>
<evidence type="ECO:0000313" key="3">
    <source>
        <dbReference type="EMBL" id="KAL3391150.1"/>
    </source>
</evidence>
<keyword evidence="2" id="KW-0812">Transmembrane</keyword>
<feature type="transmembrane region" description="Helical" evidence="2">
    <location>
        <begin position="12"/>
        <end position="35"/>
    </location>
</feature>
<dbReference type="AlphaFoldDB" id="A0ABD2WDJ1"/>
<name>A0ABD2WDJ1_9HYME</name>
<keyword evidence="2" id="KW-0472">Membrane</keyword>
<evidence type="ECO:0000313" key="4">
    <source>
        <dbReference type="Proteomes" id="UP001627154"/>
    </source>
</evidence>
<evidence type="ECO:0000256" key="1">
    <source>
        <dbReference type="SAM" id="Coils"/>
    </source>
</evidence>
<protein>
    <submittedName>
        <fullName evidence="3">Uncharacterized protein</fullName>
    </submittedName>
</protein>
<evidence type="ECO:0000256" key="2">
    <source>
        <dbReference type="SAM" id="Phobius"/>
    </source>
</evidence>